<organism evidence="3 4">
    <name type="scientific">Durusdinium trenchii</name>
    <dbReference type="NCBI Taxonomy" id="1381693"/>
    <lineage>
        <taxon>Eukaryota</taxon>
        <taxon>Sar</taxon>
        <taxon>Alveolata</taxon>
        <taxon>Dinophyceae</taxon>
        <taxon>Suessiales</taxon>
        <taxon>Symbiodiniaceae</taxon>
        <taxon>Durusdinium</taxon>
    </lineage>
</organism>
<dbReference type="PROSITE" id="PS51419">
    <property type="entry name" value="RAB"/>
    <property type="match status" value="1"/>
</dbReference>
<dbReference type="EMBL" id="CAXAMM010005669">
    <property type="protein sequence ID" value="CAK9008161.1"/>
    <property type="molecule type" value="Genomic_DNA"/>
</dbReference>
<proteinExistence type="predicted"/>
<evidence type="ECO:0000313" key="4">
    <source>
        <dbReference type="Proteomes" id="UP001642464"/>
    </source>
</evidence>
<reference evidence="3 4" key="1">
    <citation type="submission" date="2024-02" db="EMBL/GenBank/DDBJ databases">
        <authorList>
            <person name="Chen Y."/>
            <person name="Shah S."/>
            <person name="Dougan E. K."/>
            <person name="Thang M."/>
            <person name="Chan C."/>
        </authorList>
    </citation>
    <scope>NUCLEOTIDE SEQUENCE [LARGE SCALE GENOMIC DNA]</scope>
</reference>
<dbReference type="SMART" id="SM00173">
    <property type="entry name" value="RAS"/>
    <property type="match status" value="1"/>
</dbReference>
<evidence type="ECO:0000313" key="3">
    <source>
        <dbReference type="EMBL" id="CAK9008161.1"/>
    </source>
</evidence>
<evidence type="ECO:0000256" key="1">
    <source>
        <dbReference type="ARBA" id="ARBA00022741"/>
    </source>
</evidence>
<dbReference type="PRINTS" id="PR00449">
    <property type="entry name" value="RASTRNSFRMNG"/>
</dbReference>
<keyword evidence="1" id="KW-0547">Nucleotide-binding</keyword>
<dbReference type="Proteomes" id="UP001642464">
    <property type="component" value="Unassembled WGS sequence"/>
</dbReference>
<dbReference type="SMART" id="SM00175">
    <property type="entry name" value="RAB"/>
    <property type="match status" value="1"/>
</dbReference>
<accession>A0ABP0J1C3</accession>
<dbReference type="CDD" id="cd00154">
    <property type="entry name" value="Rab"/>
    <property type="match status" value="1"/>
</dbReference>
<keyword evidence="4" id="KW-1185">Reference proteome</keyword>
<feature type="compositionally biased region" description="Polar residues" evidence="2">
    <location>
        <begin position="1"/>
        <end position="10"/>
    </location>
</feature>
<sequence>MPKTRATSSLKHWAPLPPTPQIDAPIPSADLGVISREVNNVFAADDATHGPTLGCDCLQKAVFVENTEVHLFLYDTAGQERFADMAASYYRVGEVCLLCFDMSDVSTFDRTQFWKKKVSDHNPKCLFILVGTKEDLLSEEQKSSLDPISRWAEEEGIPYFPTSALKGGEHIRFLFHVVAEKCIRLKREKQLSDSAGLKLQSSIGQPKALGPSVTPPVTAELCRGGGGERKVLDRLSEKTTSEAVWPEVGHK</sequence>
<dbReference type="SMART" id="SM00174">
    <property type="entry name" value="RHO"/>
    <property type="match status" value="1"/>
</dbReference>
<name>A0ABP0J1C3_9DINO</name>
<dbReference type="SUPFAM" id="SSF52540">
    <property type="entry name" value="P-loop containing nucleoside triphosphate hydrolases"/>
    <property type="match status" value="1"/>
</dbReference>
<dbReference type="InterPro" id="IPR027417">
    <property type="entry name" value="P-loop_NTPase"/>
</dbReference>
<feature type="region of interest" description="Disordered" evidence="2">
    <location>
        <begin position="1"/>
        <end position="22"/>
    </location>
</feature>
<dbReference type="Gene3D" id="3.40.50.300">
    <property type="entry name" value="P-loop containing nucleotide triphosphate hydrolases"/>
    <property type="match status" value="1"/>
</dbReference>
<protein>
    <submittedName>
        <fullName evidence="3">Vacuolar protein sorting-associated protein 21 (GTP-binding protein YPT51) (Vacuolar protein-targeting protein 12)</fullName>
    </submittedName>
</protein>
<evidence type="ECO:0000256" key="2">
    <source>
        <dbReference type="SAM" id="MobiDB-lite"/>
    </source>
</evidence>
<feature type="region of interest" description="Disordered" evidence="2">
    <location>
        <begin position="232"/>
        <end position="251"/>
    </location>
</feature>
<gene>
    <name evidence="3" type="ORF">SCF082_LOCUS9747</name>
</gene>
<comment type="caution">
    <text evidence="3">The sequence shown here is derived from an EMBL/GenBank/DDBJ whole genome shotgun (WGS) entry which is preliminary data.</text>
</comment>
<dbReference type="InterPro" id="IPR001806">
    <property type="entry name" value="Small_GTPase"/>
</dbReference>
<dbReference type="PANTHER" id="PTHR47978">
    <property type="match status" value="1"/>
</dbReference>
<dbReference type="Pfam" id="PF00071">
    <property type="entry name" value="Ras"/>
    <property type="match status" value="1"/>
</dbReference>